<dbReference type="PANTHER" id="PTHR10188:SF6">
    <property type="entry name" value="N(4)-(BETA-N-ACETYLGLUCOSAMINYL)-L-ASPARAGINASE"/>
    <property type="match status" value="1"/>
</dbReference>
<dbReference type="SUPFAM" id="SSF56235">
    <property type="entry name" value="N-terminal nucleophile aminohydrolases (Ntn hydrolases)"/>
    <property type="match status" value="1"/>
</dbReference>
<dbReference type="GO" id="GO:0016811">
    <property type="term" value="F:hydrolase activity, acting on carbon-nitrogen (but not peptide) bonds, in linear amides"/>
    <property type="evidence" value="ECO:0007669"/>
    <property type="project" value="UniProtKB-ARBA"/>
</dbReference>
<feature type="binding site" evidence="6">
    <location>
        <begin position="231"/>
        <end position="234"/>
    </location>
    <ligand>
        <name>substrate</name>
    </ligand>
</feature>
<dbReference type="GO" id="GO:0008233">
    <property type="term" value="F:peptidase activity"/>
    <property type="evidence" value="ECO:0007669"/>
    <property type="project" value="UniProtKB-KW"/>
</dbReference>
<evidence type="ECO:0000256" key="3">
    <source>
        <dbReference type="ARBA" id="ARBA00022813"/>
    </source>
</evidence>
<keyword evidence="3" id="KW-0068">Autocatalytic cleavage</keyword>
<feature type="binding site" evidence="6">
    <location>
        <begin position="208"/>
        <end position="211"/>
    </location>
    <ligand>
        <name>substrate</name>
    </ligand>
</feature>
<dbReference type="InterPro" id="IPR029055">
    <property type="entry name" value="Ntn_hydrolases_N"/>
</dbReference>
<keyword evidence="2" id="KW-0378">Hydrolase</keyword>
<dbReference type="InterPro" id="IPR000246">
    <property type="entry name" value="Peptidase_T2"/>
</dbReference>
<organism evidence="8 9">
    <name type="scientific">Caballeronia udeis</name>
    <dbReference type="NCBI Taxonomy" id="1232866"/>
    <lineage>
        <taxon>Bacteria</taxon>
        <taxon>Pseudomonadati</taxon>
        <taxon>Pseudomonadota</taxon>
        <taxon>Betaproteobacteria</taxon>
        <taxon>Burkholderiales</taxon>
        <taxon>Burkholderiaceae</taxon>
        <taxon>Caballeronia</taxon>
    </lineage>
</organism>
<evidence type="ECO:0000256" key="7">
    <source>
        <dbReference type="PIRSR" id="PIRSR600246-3"/>
    </source>
</evidence>
<dbReference type="FunFam" id="3.60.20.30:FF:000001">
    <property type="entry name" value="Isoaspartyl peptidase/L-asparaginase"/>
    <property type="match status" value="1"/>
</dbReference>
<evidence type="ECO:0000313" key="8">
    <source>
        <dbReference type="EMBL" id="SAL58370.1"/>
    </source>
</evidence>
<evidence type="ECO:0000256" key="5">
    <source>
        <dbReference type="PIRSR" id="PIRSR600246-1"/>
    </source>
</evidence>
<dbReference type="EMBL" id="FCOK02000058">
    <property type="protein sequence ID" value="SAL58370.1"/>
    <property type="molecule type" value="Genomic_DNA"/>
</dbReference>
<feature type="active site" description="Nucleophile" evidence="5">
    <location>
        <position position="180"/>
    </location>
</feature>
<sequence>MTKDSSAPALAIHGGCGVMAEHEMTEQEWDAARDALKQALRAGAVVLQRAGSALDAVQAAVLVMEDSPWFNAGFGAALNADAQHELDAAIMCGRTLAAGAVCGARQIRNPVLAARSLLDAGESVLLGGSGADRYALQQGLACVDGDYFTTPRRVEALEAMRRHQLAGTYKAAKEAEKHGTVGAVALDQHGHLAAATSTGGYTNKPVGRIGDSPLIGSGTYARDGACAVSGTGQGEYFIRHVLAHDIASRVTYAGESVQQAAAHKIMGVFKDLGVGAGVIAISADGEVAAPFNTIGMFRGWILPDGRACVGSHRDLYYFDL</sequence>
<reference evidence="8 9" key="1">
    <citation type="submission" date="2016-01" db="EMBL/GenBank/DDBJ databases">
        <authorList>
            <person name="Oliw E.H."/>
        </authorList>
    </citation>
    <scope>NUCLEOTIDE SEQUENCE [LARGE SCALE GENOMIC DNA]</scope>
    <source>
        <strain evidence="8">LMG 27134</strain>
    </source>
</reference>
<evidence type="ECO:0000256" key="1">
    <source>
        <dbReference type="ARBA" id="ARBA00022670"/>
    </source>
</evidence>
<dbReference type="RefSeq" id="WP_062090710.1">
    <property type="nucleotide sequence ID" value="NZ_FCOK02000058.1"/>
</dbReference>
<name>A0A158IQL8_9BURK</name>
<evidence type="ECO:0000256" key="6">
    <source>
        <dbReference type="PIRSR" id="PIRSR600246-2"/>
    </source>
</evidence>
<protein>
    <recommendedName>
        <fullName evidence="4">Isoaspartyl peptidase</fullName>
    </recommendedName>
</protein>
<evidence type="ECO:0000256" key="2">
    <source>
        <dbReference type="ARBA" id="ARBA00022801"/>
    </source>
</evidence>
<dbReference type="GO" id="GO:0006508">
    <property type="term" value="P:proteolysis"/>
    <property type="evidence" value="ECO:0007669"/>
    <property type="project" value="UniProtKB-KW"/>
</dbReference>
<keyword evidence="1" id="KW-0645">Protease</keyword>
<evidence type="ECO:0000313" key="9">
    <source>
        <dbReference type="Proteomes" id="UP000054683"/>
    </source>
</evidence>
<evidence type="ECO:0000256" key="4">
    <source>
        <dbReference type="ARBA" id="ARBA00069124"/>
    </source>
</evidence>
<dbReference type="CDD" id="cd04701">
    <property type="entry name" value="Asparaginase_2"/>
    <property type="match status" value="1"/>
</dbReference>
<accession>A0A158IQL8</accession>
<feature type="site" description="Cleavage; by autolysis" evidence="7">
    <location>
        <begin position="179"/>
        <end position="180"/>
    </location>
</feature>
<dbReference type="PANTHER" id="PTHR10188">
    <property type="entry name" value="L-ASPARAGINASE"/>
    <property type="match status" value="1"/>
</dbReference>
<dbReference type="OrthoDB" id="9780217at2"/>
<dbReference type="Pfam" id="PF01112">
    <property type="entry name" value="Asparaginase_2"/>
    <property type="match status" value="1"/>
</dbReference>
<dbReference type="Gene3D" id="3.60.20.30">
    <property type="entry name" value="(Glycosyl)asparaginase"/>
    <property type="match status" value="1"/>
</dbReference>
<gene>
    <name evidence="8" type="ORF">AWB69_06437</name>
</gene>
<proteinExistence type="predicted"/>
<dbReference type="Proteomes" id="UP000054683">
    <property type="component" value="Unassembled WGS sequence"/>
</dbReference>
<dbReference type="AlphaFoldDB" id="A0A158IQL8"/>